<dbReference type="InterPro" id="IPR025328">
    <property type="entry name" value="DUF4234"/>
</dbReference>
<keyword evidence="5" id="KW-1185">Reference proteome</keyword>
<accession>A0A6G4V4F4</accession>
<keyword evidence="2" id="KW-0472">Membrane</keyword>
<feature type="domain" description="DUF4234" evidence="3">
    <location>
        <begin position="42"/>
        <end position="76"/>
    </location>
</feature>
<name>A0A6G4V4F4_9ACTN</name>
<protein>
    <submittedName>
        <fullName evidence="4">DUF4234 domain-containing protein</fullName>
    </submittedName>
</protein>
<keyword evidence="2" id="KW-0812">Transmembrane</keyword>
<dbReference type="EMBL" id="JAAKZY010000036">
    <property type="protein sequence ID" value="NGO08733.1"/>
    <property type="molecule type" value="Genomic_DNA"/>
</dbReference>
<evidence type="ECO:0000259" key="3">
    <source>
        <dbReference type="Pfam" id="PF14018"/>
    </source>
</evidence>
<dbReference type="AlphaFoldDB" id="A0A6G4V4F4"/>
<dbReference type="Proteomes" id="UP000472335">
    <property type="component" value="Unassembled WGS sequence"/>
</dbReference>
<proteinExistence type="predicted"/>
<gene>
    <name evidence="4" type="ORF">G5C60_14240</name>
</gene>
<evidence type="ECO:0000313" key="5">
    <source>
        <dbReference type="Proteomes" id="UP000472335"/>
    </source>
</evidence>
<organism evidence="4 5">
    <name type="scientific">Streptomyces scabichelini</name>
    <dbReference type="NCBI Taxonomy" id="2711217"/>
    <lineage>
        <taxon>Bacteria</taxon>
        <taxon>Bacillati</taxon>
        <taxon>Actinomycetota</taxon>
        <taxon>Actinomycetes</taxon>
        <taxon>Kitasatosporales</taxon>
        <taxon>Streptomycetaceae</taxon>
        <taxon>Streptomyces</taxon>
    </lineage>
</organism>
<evidence type="ECO:0000256" key="1">
    <source>
        <dbReference type="SAM" id="MobiDB-lite"/>
    </source>
</evidence>
<sequence>MRFWWEIQLTEQDFDEKISLIWTKLGIIRYPLTFEPDEELNRSFGLHLFLTIITLGIYGILWDYRLHTDPEKVYPEFHSVEDGVLGALRTVAPGSGPARRGRPWALGAGTGSASPCRTDGSAPWGRTSCCAAPRGRRIDAPQ</sequence>
<evidence type="ECO:0000256" key="2">
    <source>
        <dbReference type="SAM" id="Phobius"/>
    </source>
</evidence>
<comment type="caution">
    <text evidence="4">The sequence shown here is derived from an EMBL/GenBank/DDBJ whole genome shotgun (WGS) entry which is preliminary data.</text>
</comment>
<keyword evidence="2" id="KW-1133">Transmembrane helix</keyword>
<feature type="region of interest" description="Disordered" evidence="1">
    <location>
        <begin position="94"/>
        <end position="119"/>
    </location>
</feature>
<evidence type="ECO:0000313" key="4">
    <source>
        <dbReference type="EMBL" id="NGO08733.1"/>
    </source>
</evidence>
<dbReference type="Pfam" id="PF14018">
    <property type="entry name" value="DUF4234"/>
    <property type="match status" value="1"/>
</dbReference>
<reference evidence="4 5" key="1">
    <citation type="submission" date="2020-02" db="EMBL/GenBank/DDBJ databases">
        <title>Whole-genome analyses of novel actinobacteria.</title>
        <authorList>
            <person name="Sahin N."/>
            <person name="Gencbay T."/>
        </authorList>
    </citation>
    <scope>NUCLEOTIDE SEQUENCE [LARGE SCALE GENOMIC DNA]</scope>
    <source>
        <strain evidence="4 5">HC44</strain>
    </source>
</reference>
<feature type="transmembrane region" description="Helical" evidence="2">
    <location>
        <begin position="44"/>
        <end position="62"/>
    </location>
</feature>